<dbReference type="PANTHER" id="PTHR30290:SF38">
    <property type="entry name" value="D,D-DIPEPTIDE-BINDING PERIPLASMIC PROTEIN DDPA-RELATED"/>
    <property type="match status" value="1"/>
</dbReference>
<dbReference type="InterPro" id="IPR006311">
    <property type="entry name" value="TAT_signal"/>
</dbReference>
<dbReference type="InterPro" id="IPR000914">
    <property type="entry name" value="SBP_5_dom"/>
</dbReference>
<dbReference type="PANTHER" id="PTHR30290">
    <property type="entry name" value="PERIPLASMIC BINDING COMPONENT OF ABC TRANSPORTER"/>
    <property type="match status" value="1"/>
</dbReference>
<name>A0ABV0M637_9HYPH</name>
<dbReference type="Pfam" id="PF00496">
    <property type="entry name" value="SBP_bac_5"/>
    <property type="match status" value="1"/>
</dbReference>
<keyword evidence="3" id="KW-0732">Signal</keyword>
<dbReference type="CDD" id="cd08517">
    <property type="entry name" value="PBP2_NikA_DppA_OppA_like_13"/>
    <property type="match status" value="1"/>
</dbReference>
<comment type="caution">
    <text evidence="5">The sequence shown here is derived from an EMBL/GenBank/DDBJ whole genome shotgun (WGS) entry which is preliminary data.</text>
</comment>
<gene>
    <name evidence="5" type="ORF">ABK249_18205</name>
</gene>
<comment type="similarity">
    <text evidence="2">Belongs to the bacterial solute-binding protein 5 family.</text>
</comment>
<feature type="domain" description="Solute-binding protein family 5" evidence="4">
    <location>
        <begin position="83"/>
        <end position="444"/>
    </location>
</feature>
<dbReference type="Proteomes" id="UP001496627">
    <property type="component" value="Unassembled WGS sequence"/>
</dbReference>
<dbReference type="InterPro" id="IPR039424">
    <property type="entry name" value="SBP_5"/>
</dbReference>
<evidence type="ECO:0000256" key="1">
    <source>
        <dbReference type="ARBA" id="ARBA00004418"/>
    </source>
</evidence>
<dbReference type="RefSeq" id="WP_348863571.1">
    <property type="nucleotide sequence ID" value="NZ_JBEAAL010000014.1"/>
</dbReference>
<evidence type="ECO:0000256" key="3">
    <source>
        <dbReference type="ARBA" id="ARBA00022729"/>
    </source>
</evidence>
<dbReference type="EMBL" id="JBEAAL010000014">
    <property type="protein sequence ID" value="MEQ1406866.1"/>
    <property type="molecule type" value="Genomic_DNA"/>
</dbReference>
<evidence type="ECO:0000259" key="4">
    <source>
        <dbReference type="Pfam" id="PF00496"/>
    </source>
</evidence>
<dbReference type="Gene3D" id="3.10.105.10">
    <property type="entry name" value="Dipeptide-binding Protein, Domain 3"/>
    <property type="match status" value="1"/>
</dbReference>
<reference evidence="5 6" key="1">
    <citation type="submission" date="2024-05" db="EMBL/GenBank/DDBJ databases">
        <title>Neorhizobium sp. Rsf11, a plant growth promoting and heavy metal resistant PAH-degrader.</title>
        <authorList>
            <person name="Golubev S.N."/>
            <person name="Muratova A.Y."/>
            <person name="Markelova M.I."/>
        </authorList>
    </citation>
    <scope>NUCLEOTIDE SEQUENCE [LARGE SCALE GENOMIC DNA]</scope>
    <source>
        <strain evidence="5 6">Rsf11</strain>
    </source>
</reference>
<evidence type="ECO:0000313" key="5">
    <source>
        <dbReference type="EMBL" id="MEQ1406866.1"/>
    </source>
</evidence>
<dbReference type="InterPro" id="IPR030678">
    <property type="entry name" value="Peptide/Ni-bd"/>
</dbReference>
<comment type="subcellular location">
    <subcellularLocation>
        <location evidence="1">Periplasm</location>
    </subcellularLocation>
</comment>
<protein>
    <submittedName>
        <fullName evidence="5">ABC transporter substrate-binding protein</fullName>
    </submittedName>
</protein>
<keyword evidence="6" id="KW-1185">Reference proteome</keyword>
<evidence type="ECO:0000313" key="6">
    <source>
        <dbReference type="Proteomes" id="UP001496627"/>
    </source>
</evidence>
<proteinExistence type="inferred from homology"/>
<organism evidence="5 6">
    <name type="scientific">Neorhizobium phenanthreniclasticum</name>
    <dbReference type="NCBI Taxonomy" id="3157917"/>
    <lineage>
        <taxon>Bacteria</taxon>
        <taxon>Pseudomonadati</taxon>
        <taxon>Pseudomonadota</taxon>
        <taxon>Alphaproteobacteria</taxon>
        <taxon>Hyphomicrobiales</taxon>
        <taxon>Rhizobiaceae</taxon>
        <taxon>Rhizobium/Agrobacterium group</taxon>
        <taxon>Neorhizobium</taxon>
    </lineage>
</organism>
<dbReference type="Gene3D" id="3.40.190.10">
    <property type="entry name" value="Periplasmic binding protein-like II"/>
    <property type="match status" value="1"/>
</dbReference>
<dbReference type="PIRSF" id="PIRSF002741">
    <property type="entry name" value="MppA"/>
    <property type="match status" value="1"/>
</dbReference>
<accession>A0ABV0M637</accession>
<evidence type="ECO:0000256" key="2">
    <source>
        <dbReference type="ARBA" id="ARBA00005695"/>
    </source>
</evidence>
<sequence length="535" mass="59714">MAMNDRGISRRAVLAGMGALPAAGMLGPLLGPDVAMAQVQKDVVTMVGATEAPALLSFVNTSSLIWSARTTEGLLEFDYKLNPSPLLATEWKVSDDGLTYTFKLRQGVKWHDGQDFSAKDVVFSINTSKQFHSRNRSTFAQITKIDAPDDYTVILNLAKPTPFLLKAMSSMETPIVPSHLYKEGQDVLTHPNNTAPIGTGPFIFKEWVRGSHVLWEANPNYWNKDLPKVKKLVAKTILDPSARVIAFETGDVDIGYRTPVPFRDVDTLQKMKHIAFDPKGYEYDPPNIIIVETNLRDPTLSNIKVRQALAHCIDRDAISRVVFYKYATPSASPVVPYHKDFHLAEPSPYAYDIKAAEKLLDEAGFPKKGTAPRLTLSMEYVGDDQRILGEFLRAAMSRAGIAIELRGQDMGTLISRVYRDRQFQLHLASISNLFDPQVGVQRLYWSKNIIQGVAFSNGTGYQNAEVDKLLEDAAVSTDQKARIEMWKQIQRIVMKEVPSLPLVMSPWQTIANKRLVDHTTNAEGFEGSMARMKIV</sequence>
<dbReference type="SUPFAM" id="SSF53850">
    <property type="entry name" value="Periplasmic binding protein-like II"/>
    <property type="match status" value="1"/>
</dbReference>
<dbReference type="PROSITE" id="PS51318">
    <property type="entry name" value="TAT"/>
    <property type="match status" value="1"/>
</dbReference>